<dbReference type="Proteomes" id="UP000563523">
    <property type="component" value="Unassembled WGS sequence"/>
</dbReference>
<dbReference type="Gene3D" id="3.40.190.10">
    <property type="entry name" value="Periplasmic binding protein-like II"/>
    <property type="match status" value="1"/>
</dbReference>
<dbReference type="Pfam" id="PF00496">
    <property type="entry name" value="SBP_bac_5"/>
    <property type="match status" value="1"/>
</dbReference>
<evidence type="ECO:0000313" key="2">
    <source>
        <dbReference type="EMBL" id="NVY95686.1"/>
    </source>
</evidence>
<feature type="domain" description="Solute-binding protein family 5" evidence="1">
    <location>
        <begin position="8"/>
        <end position="86"/>
    </location>
</feature>
<dbReference type="Gene3D" id="3.10.105.10">
    <property type="entry name" value="Dipeptide-binding Protein, Domain 3"/>
    <property type="match status" value="1"/>
</dbReference>
<reference evidence="2 3" key="1">
    <citation type="submission" date="2020-06" db="EMBL/GenBank/DDBJ databases">
        <authorList>
            <person name="Kang J."/>
        </authorList>
    </citation>
    <scope>NUCLEOTIDE SEQUENCE [LARGE SCALE GENOMIC DNA]</scope>
    <source>
        <strain evidence="2 3">DCY120</strain>
    </source>
</reference>
<dbReference type="RefSeq" id="WP_176941857.1">
    <property type="nucleotide sequence ID" value="NZ_JABZEC010000001.1"/>
</dbReference>
<dbReference type="AlphaFoldDB" id="A0A850R8F7"/>
<evidence type="ECO:0000259" key="1">
    <source>
        <dbReference type="Pfam" id="PF00496"/>
    </source>
</evidence>
<dbReference type="InterPro" id="IPR000914">
    <property type="entry name" value="SBP_5_dom"/>
</dbReference>
<proteinExistence type="predicted"/>
<evidence type="ECO:0000313" key="3">
    <source>
        <dbReference type="Proteomes" id="UP000563523"/>
    </source>
</evidence>
<protein>
    <recommendedName>
        <fullName evidence="1">Solute-binding protein family 5 domain-containing protein</fullName>
    </recommendedName>
</protein>
<dbReference type="EMBL" id="JABZEC010000001">
    <property type="protein sequence ID" value="NVY95686.1"/>
    <property type="molecule type" value="Genomic_DNA"/>
</dbReference>
<organism evidence="2 3">
    <name type="scientific">Bombilactobacillus apium</name>
    <dbReference type="NCBI Taxonomy" id="2675299"/>
    <lineage>
        <taxon>Bacteria</taxon>
        <taxon>Bacillati</taxon>
        <taxon>Bacillota</taxon>
        <taxon>Bacilli</taxon>
        <taxon>Lactobacillales</taxon>
        <taxon>Lactobacillaceae</taxon>
        <taxon>Bombilactobacillus</taxon>
    </lineage>
</organism>
<dbReference type="SUPFAM" id="SSF53850">
    <property type="entry name" value="Periplasmic binding protein-like II"/>
    <property type="match status" value="1"/>
</dbReference>
<keyword evidence="3" id="KW-1185">Reference proteome</keyword>
<comment type="caution">
    <text evidence="2">The sequence shown here is derived from an EMBL/GenBank/DDBJ whole genome shotgun (WGS) entry which is preliminary data.</text>
</comment>
<gene>
    <name evidence="2" type="ORF">HU830_00485</name>
</gene>
<name>A0A850R8F7_9LACO</name>
<accession>A0A850R8F7</accession>
<sequence length="104" mass="11696">MKNSAAYRIQKTNSVYFLELNQAKYPLFKNQKIRQTMALIINRQQLTKKIIGNGTTAIGPVTAAGMTFDPAKPQEDFASQTQVAAAKYQSPDLKQVKTLWQRSC</sequence>